<dbReference type="EMBL" id="CP046172">
    <property type="protein sequence ID" value="QIS13867.1"/>
    <property type="molecule type" value="Genomic_DNA"/>
</dbReference>
<feature type="domain" description="MmyB-like transcription regulator ligand binding" evidence="1">
    <location>
        <begin position="111"/>
        <end position="210"/>
    </location>
</feature>
<accession>A0A6G9YLB5</accession>
<name>A0A6G9YLB5_9NOCA</name>
<dbReference type="AlphaFoldDB" id="A0A6G9YLB5"/>
<dbReference type="InterPro" id="IPR041413">
    <property type="entry name" value="MLTR_LBD"/>
</dbReference>
<evidence type="ECO:0000259" key="1">
    <source>
        <dbReference type="Pfam" id="PF17765"/>
    </source>
</evidence>
<protein>
    <recommendedName>
        <fullName evidence="1">MmyB-like transcription regulator ligand binding domain-containing protein</fullName>
    </recommendedName>
</protein>
<dbReference type="Proteomes" id="UP000503540">
    <property type="component" value="Chromosome"/>
</dbReference>
<dbReference type="GO" id="GO:0003677">
    <property type="term" value="F:DNA binding"/>
    <property type="evidence" value="ECO:0007669"/>
    <property type="project" value="InterPro"/>
</dbReference>
<dbReference type="Pfam" id="PF17765">
    <property type="entry name" value="MLTR_LBD"/>
    <property type="match status" value="1"/>
</dbReference>
<evidence type="ECO:0000313" key="3">
    <source>
        <dbReference type="Proteomes" id="UP000503540"/>
    </source>
</evidence>
<evidence type="ECO:0000313" key="2">
    <source>
        <dbReference type="EMBL" id="QIS13867.1"/>
    </source>
</evidence>
<reference evidence="2 3" key="1">
    <citation type="journal article" date="2019" name="ACS Chem. Biol.">
        <title>Identification and Mobilization of a Cryptic Antibiotic Biosynthesis Gene Locus from a Human-Pathogenic Nocardia Isolate.</title>
        <authorList>
            <person name="Herisse M."/>
            <person name="Ishida K."/>
            <person name="Porter J.L."/>
            <person name="Howden B."/>
            <person name="Hertweck C."/>
            <person name="Stinear T.P."/>
            <person name="Pidot S.J."/>
        </authorList>
    </citation>
    <scope>NUCLEOTIDE SEQUENCE [LARGE SCALE GENOMIC DNA]</scope>
    <source>
        <strain evidence="2 3">AUSMDU00012717</strain>
    </source>
</reference>
<proteinExistence type="predicted"/>
<keyword evidence="3" id="KW-1185">Reference proteome</keyword>
<gene>
    <name evidence="2" type="ORF">F5544_30110</name>
</gene>
<dbReference type="InterPro" id="IPR010982">
    <property type="entry name" value="Lambda_DNA-bd_dom_sf"/>
</dbReference>
<dbReference type="KEGG" id="nah:F5544_30110"/>
<organism evidence="2 3">
    <name type="scientific">Nocardia arthritidis</name>
    <dbReference type="NCBI Taxonomy" id="228602"/>
    <lineage>
        <taxon>Bacteria</taxon>
        <taxon>Bacillati</taxon>
        <taxon>Actinomycetota</taxon>
        <taxon>Actinomycetes</taxon>
        <taxon>Mycobacteriales</taxon>
        <taxon>Nocardiaceae</taxon>
        <taxon>Nocardia</taxon>
    </lineage>
</organism>
<dbReference type="RefSeq" id="WP_167476349.1">
    <property type="nucleotide sequence ID" value="NZ_CP046172.1"/>
</dbReference>
<dbReference type="CDD" id="cd00093">
    <property type="entry name" value="HTH_XRE"/>
    <property type="match status" value="1"/>
</dbReference>
<dbReference type="InterPro" id="IPR001387">
    <property type="entry name" value="Cro/C1-type_HTH"/>
</dbReference>
<sequence>MIQKPDDESSRVPDLAFWMRYQREAEGLSRETLAARAKVSKHLLYLWEQKGKTHKPSDQTLLAWLKGTLGEMWRWPKAVDLVNPILSDLRWALPTEVTPDEKLQVDRVLDPMALHDAAFDLYYANEAWWRVWPGLRRPTPDQHRRPNLLEYIATHPMAEEVCRNHDHRGGVMVDAFRTVAPGRISWERIKEIDSVLQGSKNYQRWSKVRATDAEINDQTLILRNPDTMQFEERKVVAVTPKYPPRRWDYLWLPLTSPS</sequence>
<dbReference type="Gene3D" id="1.10.260.40">
    <property type="entry name" value="lambda repressor-like DNA-binding domains"/>
    <property type="match status" value="1"/>
</dbReference>